<evidence type="ECO:0000259" key="8">
    <source>
        <dbReference type="Pfam" id="PF00566"/>
    </source>
</evidence>
<evidence type="ECO:0000256" key="5">
    <source>
        <dbReference type="ARBA" id="ARBA00023329"/>
    </source>
</evidence>
<dbReference type="RefSeq" id="XP_067717315.1">
    <property type="nucleotide sequence ID" value="XM_067861214.1"/>
</dbReference>
<protein>
    <submittedName>
        <fullName evidence="10">Rab GTPase activator, putative</fullName>
    </submittedName>
</protein>
<feature type="region of interest" description="Disordered" evidence="7">
    <location>
        <begin position="371"/>
        <end position="417"/>
    </location>
</feature>
<evidence type="ECO:0000256" key="2">
    <source>
        <dbReference type="ARBA" id="ARBA00004184"/>
    </source>
</evidence>
<evidence type="ECO:0000256" key="4">
    <source>
        <dbReference type="ARBA" id="ARBA00023136"/>
    </source>
</evidence>
<dbReference type="Proteomes" id="UP001497744">
    <property type="component" value="Unassembled WGS sequence"/>
</dbReference>
<feature type="region of interest" description="Disordered" evidence="7">
    <location>
        <begin position="150"/>
        <end position="186"/>
    </location>
</feature>
<evidence type="ECO:0000256" key="6">
    <source>
        <dbReference type="ARBA" id="ARBA00034103"/>
    </source>
</evidence>
<keyword evidence="3" id="KW-0770">Synapse</keyword>
<comment type="caution">
    <text evidence="10">The sequence shown here is derived from an EMBL/GenBank/DDBJ whole genome shotgun (WGS) entry which is preliminary data.</text>
</comment>
<keyword evidence="11" id="KW-1185">Reference proteome</keyword>
<dbReference type="EMBL" id="BPLF01000004">
    <property type="protein sequence ID" value="GIX65246.1"/>
    <property type="molecule type" value="Genomic_DNA"/>
</dbReference>
<dbReference type="Gene3D" id="1.10.472.80">
    <property type="entry name" value="Ypt/Rab-GAP domain of gyp1p, domain 3"/>
    <property type="match status" value="1"/>
</dbReference>
<accession>A0AAV4M1J4</accession>
<dbReference type="GO" id="GO:0030659">
    <property type="term" value="C:cytoplasmic vesicle membrane"/>
    <property type="evidence" value="ECO:0007669"/>
    <property type="project" value="UniProtKB-SubCell"/>
</dbReference>
<dbReference type="InterPro" id="IPR035969">
    <property type="entry name" value="Rab-GAP_TBC_sf"/>
</dbReference>
<dbReference type="GeneID" id="94196727"/>
<dbReference type="Pfam" id="PF00566">
    <property type="entry name" value="RabGAP-TBC"/>
    <property type="match status" value="1"/>
</dbReference>
<evidence type="ECO:0000256" key="7">
    <source>
        <dbReference type="SAM" id="MobiDB-lite"/>
    </source>
</evidence>
<keyword evidence="5" id="KW-0968">Cytoplasmic vesicle</keyword>
<evidence type="ECO:0000313" key="10">
    <source>
        <dbReference type="EMBL" id="GIX65246.1"/>
    </source>
</evidence>
<dbReference type="Pfam" id="PF07534">
    <property type="entry name" value="TLD"/>
    <property type="match status" value="1"/>
</dbReference>
<feature type="region of interest" description="Disordered" evidence="7">
    <location>
        <begin position="877"/>
        <end position="915"/>
    </location>
</feature>
<dbReference type="InterPro" id="IPR006571">
    <property type="entry name" value="TLDc_dom"/>
</dbReference>
<feature type="domain" description="Rab-GAP TBC" evidence="8">
    <location>
        <begin position="492"/>
        <end position="647"/>
    </location>
</feature>
<feature type="compositionally biased region" description="Polar residues" evidence="7">
    <location>
        <begin position="377"/>
        <end position="405"/>
    </location>
</feature>
<evidence type="ECO:0000256" key="1">
    <source>
        <dbReference type="ARBA" id="ARBA00004156"/>
    </source>
</evidence>
<feature type="compositionally biased region" description="Low complexity" evidence="7">
    <location>
        <begin position="886"/>
        <end position="906"/>
    </location>
</feature>
<name>A0AAV4M1J4_BABCB</name>
<organism evidence="10 11">
    <name type="scientific">Babesia caballi</name>
    <dbReference type="NCBI Taxonomy" id="5871"/>
    <lineage>
        <taxon>Eukaryota</taxon>
        <taxon>Sar</taxon>
        <taxon>Alveolata</taxon>
        <taxon>Apicomplexa</taxon>
        <taxon>Aconoidasida</taxon>
        <taxon>Piroplasmida</taxon>
        <taxon>Babesiidae</taxon>
        <taxon>Babesia</taxon>
    </lineage>
</organism>
<dbReference type="SUPFAM" id="SSF47923">
    <property type="entry name" value="Ypt/Rab-GAP domain of gyp1p"/>
    <property type="match status" value="1"/>
</dbReference>
<dbReference type="InterPro" id="IPR000195">
    <property type="entry name" value="Rab-GAP-TBC_dom"/>
</dbReference>
<comment type="subcellular location">
    <subcellularLocation>
        <location evidence="1">Cytoplasmic vesicle membrane</location>
    </subcellularLocation>
    <subcellularLocation>
        <location evidence="2">Endomembrane system</location>
        <topology evidence="2">Peripheral membrane protein</topology>
    </subcellularLocation>
    <subcellularLocation>
        <location evidence="6">Synapse</location>
    </subcellularLocation>
</comment>
<evidence type="ECO:0000313" key="11">
    <source>
        <dbReference type="Proteomes" id="UP001497744"/>
    </source>
</evidence>
<keyword evidence="4" id="KW-0472">Membrane</keyword>
<reference evidence="10 11" key="1">
    <citation type="submission" date="2021-06" db="EMBL/GenBank/DDBJ databases">
        <title>Genome sequence of Babesia caballi.</title>
        <authorList>
            <person name="Yamagishi J."/>
            <person name="Kidaka T."/>
            <person name="Ochi A."/>
        </authorList>
    </citation>
    <scope>NUCLEOTIDE SEQUENCE [LARGE SCALE GENOMIC DNA]</scope>
    <source>
        <strain evidence="10">USDA-D6B2</strain>
    </source>
</reference>
<feature type="domain" description="TLDc" evidence="9">
    <location>
        <begin position="716"/>
        <end position="827"/>
    </location>
</feature>
<sequence length="1005" mass="111974">MGDKTADSAPLVDTEAYKRWRSPEINEAELSVWSADMFKYGISTSYESYGSLKTAIRRGVPDILKHYIWIKANGADRFYLEHPNFYKHSFTTTFGQNVPEVMGEDCPTFCGGILGLQTDIMGTPIRARDIDFDATSLDADSLHDSMNRWHQSSDSYRDENSDDASDYEPLDRGLSVTSLPDSYHRHKTGTMRYHMGSLDDEVLDHRRPDGGVWHSRRAFELPDVLEESAESDRRDPLDQYLSELHDKHRNPMLLLHSTKRKIRERQASPADSGSNPLRNRQYSDLMLVTGDRSLPSAPLHHNKLIANQMSPNKSGGVNQIFPKTSAIIKLLRDREQKHPVAQPASRHRPFSRLLQCCRWFCFSLGKYKQPQRRGSSHQRLGSFTASSSGGQSTFIELQSRGSSATELDPKEPASGSARVNFSDKLDFLPYEARTATSASGQSSDEPVVTDTGYYRFPSTAVDHVLVRRATTRVLYNSVYKLSDVTDFTSLLTPSGVNEVKRILWCLNTSFSAKIEFLPVVPSLCCLLLVYMAPEAVLCVLHCLMTRAVESRGRECGERFLFVDREGFVTFVNYVLSVMKHHLRNLVGKMQLLNVDLAAWIARAVQSGFSHMLPFDYILRIYGDFLFEGEIVLCRYCIALVKFAHDVLIKCNGKGEAEEALYRIGLDRQLDIDQLTKLAYSFRLKFYKSDVKGYATTPYLMPVKIKTFYRPRLGSFSRVVREHKWEVIWAWLLPGYRILDPQKIYSSDSHGTSMLGLVKTIKDSGRSGVSALLFIGTTAGDVFGVFIPTISCELADGLFTSQRTSDQMDSFVFTLKPKEQIYNWSGQSLTGVKSQPRAPASLGFSASAARSGGGPAPAPAPLPGAACAGCPGPSGSTWAPGRGSGTPRAAAGGRLSAARAPAPGSRGTYSHYHRNPPDLPSLNITTRELLHHVYLHRHRDVPLDDPRDRHAAILLDGHLHGRGDVAILRRDHVPVGVLHNHVDASPRPTWICGTSTIFSTSTGRST</sequence>
<dbReference type="AlphaFoldDB" id="A0AAV4M1J4"/>
<evidence type="ECO:0000256" key="3">
    <source>
        <dbReference type="ARBA" id="ARBA00023018"/>
    </source>
</evidence>
<evidence type="ECO:0000259" key="9">
    <source>
        <dbReference type="Pfam" id="PF07534"/>
    </source>
</evidence>
<proteinExistence type="predicted"/>
<gene>
    <name evidence="10" type="ORF">BcabD6B2_46810</name>
</gene>
<dbReference type="GO" id="GO:0012505">
    <property type="term" value="C:endomembrane system"/>
    <property type="evidence" value="ECO:0007669"/>
    <property type="project" value="UniProtKB-SubCell"/>
</dbReference>